<dbReference type="Proteomes" id="UP000015105">
    <property type="component" value="Chromosome 2D"/>
</dbReference>
<feature type="chain" id="PRO_5018996726" description="Piwi domain-containing protein" evidence="1">
    <location>
        <begin position="23"/>
        <end position="116"/>
    </location>
</feature>
<dbReference type="InterPro" id="IPR012337">
    <property type="entry name" value="RNaseH-like_sf"/>
</dbReference>
<reference evidence="4" key="2">
    <citation type="journal article" date="2017" name="Nat. Plants">
        <title>The Aegilops tauschii genome reveals multiple impacts of transposons.</title>
        <authorList>
            <person name="Zhao G."/>
            <person name="Zou C."/>
            <person name="Li K."/>
            <person name="Wang K."/>
            <person name="Li T."/>
            <person name="Gao L."/>
            <person name="Zhang X."/>
            <person name="Wang H."/>
            <person name="Yang Z."/>
            <person name="Liu X."/>
            <person name="Jiang W."/>
            <person name="Mao L."/>
            <person name="Kong X."/>
            <person name="Jiao Y."/>
            <person name="Jia J."/>
        </authorList>
    </citation>
    <scope>NUCLEOTIDE SEQUENCE [LARGE SCALE GENOMIC DNA]</scope>
    <source>
        <strain evidence="4">cv. AL8/78</strain>
    </source>
</reference>
<dbReference type="GO" id="GO:0003676">
    <property type="term" value="F:nucleic acid binding"/>
    <property type="evidence" value="ECO:0007669"/>
    <property type="project" value="InterPro"/>
</dbReference>
<feature type="signal peptide" evidence="1">
    <location>
        <begin position="1"/>
        <end position="22"/>
    </location>
</feature>
<reference evidence="4" key="1">
    <citation type="journal article" date="2014" name="Science">
        <title>Ancient hybridizations among the ancestral genomes of bread wheat.</title>
        <authorList>
            <consortium name="International Wheat Genome Sequencing Consortium,"/>
            <person name="Marcussen T."/>
            <person name="Sandve S.R."/>
            <person name="Heier L."/>
            <person name="Spannagl M."/>
            <person name="Pfeifer M."/>
            <person name="Jakobsen K.S."/>
            <person name="Wulff B.B."/>
            <person name="Steuernagel B."/>
            <person name="Mayer K.F."/>
            <person name="Olsen O.A."/>
        </authorList>
    </citation>
    <scope>NUCLEOTIDE SEQUENCE [LARGE SCALE GENOMIC DNA]</scope>
    <source>
        <strain evidence="4">cv. AL8/78</strain>
    </source>
</reference>
<dbReference type="Gene3D" id="3.30.420.10">
    <property type="entry name" value="Ribonuclease H-like superfamily/Ribonuclease H"/>
    <property type="match status" value="1"/>
</dbReference>
<keyword evidence="1" id="KW-0732">Signal</keyword>
<dbReference type="PANTHER" id="PTHR22891">
    <property type="entry name" value="EUKARYOTIC TRANSLATION INITIATION FACTOR 2C"/>
    <property type="match status" value="1"/>
</dbReference>
<name>A0A453BF64_AEGTS</name>
<evidence type="ECO:0000259" key="2">
    <source>
        <dbReference type="Pfam" id="PF02171"/>
    </source>
</evidence>
<protein>
    <recommendedName>
        <fullName evidence="2">Piwi domain-containing protein</fullName>
    </recommendedName>
</protein>
<sequence>MPGCHKVVLALLQLLLVPTGRSGDGVSESQFTQVQNLEVDRVIKNMGQGQPPKITVTVAQKNHHTELFQADAPDNVPPGKQLSYVKHSGVLSIPTKEKRTIYGTKLCFGSEHFKLL</sequence>
<dbReference type="Gramene" id="AET2Gv20484500.4">
    <property type="protein sequence ID" value="AET2Gv20484500.4"/>
    <property type="gene ID" value="AET2Gv20484500"/>
</dbReference>
<proteinExistence type="predicted"/>
<reference evidence="3" key="4">
    <citation type="submission" date="2019-03" db="UniProtKB">
        <authorList>
            <consortium name="EnsemblPlants"/>
        </authorList>
    </citation>
    <scope>IDENTIFICATION</scope>
</reference>
<dbReference type="EnsemblPlants" id="AET2Gv20484500.4">
    <property type="protein sequence ID" value="AET2Gv20484500.4"/>
    <property type="gene ID" value="AET2Gv20484500"/>
</dbReference>
<dbReference type="AlphaFoldDB" id="A0A453BF64"/>
<reference evidence="3" key="5">
    <citation type="journal article" date="2021" name="G3 (Bethesda)">
        <title>Aegilops tauschii genome assembly Aet v5.0 features greater sequence contiguity and improved annotation.</title>
        <authorList>
            <person name="Wang L."/>
            <person name="Zhu T."/>
            <person name="Rodriguez J.C."/>
            <person name="Deal K.R."/>
            <person name="Dubcovsky J."/>
            <person name="McGuire P.E."/>
            <person name="Lux T."/>
            <person name="Spannagl M."/>
            <person name="Mayer K.F.X."/>
            <person name="Baldrich P."/>
            <person name="Meyers B.C."/>
            <person name="Huo N."/>
            <person name="Gu Y.Q."/>
            <person name="Zhou H."/>
            <person name="Devos K.M."/>
            <person name="Bennetzen J.L."/>
            <person name="Unver T."/>
            <person name="Budak H."/>
            <person name="Gulick P.J."/>
            <person name="Galiba G."/>
            <person name="Kalapos B."/>
            <person name="Nelson D.R."/>
            <person name="Li P."/>
            <person name="You F.M."/>
            <person name="Luo M.C."/>
            <person name="Dvorak J."/>
        </authorList>
    </citation>
    <scope>NUCLEOTIDE SEQUENCE [LARGE SCALE GENOMIC DNA]</scope>
    <source>
        <strain evidence="3">cv. AL8/78</strain>
    </source>
</reference>
<evidence type="ECO:0000313" key="3">
    <source>
        <dbReference type="EnsemblPlants" id="AET2Gv20484500.4"/>
    </source>
</evidence>
<dbReference type="InterPro" id="IPR036397">
    <property type="entry name" value="RNaseH_sf"/>
</dbReference>
<evidence type="ECO:0000256" key="1">
    <source>
        <dbReference type="SAM" id="SignalP"/>
    </source>
</evidence>
<reference evidence="3" key="3">
    <citation type="journal article" date="2017" name="Nature">
        <title>Genome sequence of the progenitor of the wheat D genome Aegilops tauschii.</title>
        <authorList>
            <person name="Luo M.C."/>
            <person name="Gu Y.Q."/>
            <person name="Puiu D."/>
            <person name="Wang H."/>
            <person name="Twardziok S.O."/>
            <person name="Deal K.R."/>
            <person name="Huo N."/>
            <person name="Zhu T."/>
            <person name="Wang L."/>
            <person name="Wang Y."/>
            <person name="McGuire P.E."/>
            <person name="Liu S."/>
            <person name="Long H."/>
            <person name="Ramasamy R.K."/>
            <person name="Rodriguez J.C."/>
            <person name="Van S.L."/>
            <person name="Yuan L."/>
            <person name="Wang Z."/>
            <person name="Xia Z."/>
            <person name="Xiao L."/>
            <person name="Anderson O.D."/>
            <person name="Ouyang S."/>
            <person name="Liang Y."/>
            <person name="Zimin A.V."/>
            <person name="Pertea G."/>
            <person name="Qi P."/>
            <person name="Bennetzen J.L."/>
            <person name="Dai X."/>
            <person name="Dawson M.W."/>
            <person name="Muller H.G."/>
            <person name="Kugler K."/>
            <person name="Rivarola-Duarte L."/>
            <person name="Spannagl M."/>
            <person name="Mayer K.F.X."/>
            <person name="Lu F.H."/>
            <person name="Bevan M.W."/>
            <person name="Leroy P."/>
            <person name="Li P."/>
            <person name="You F.M."/>
            <person name="Sun Q."/>
            <person name="Liu Z."/>
            <person name="Lyons E."/>
            <person name="Wicker T."/>
            <person name="Salzberg S.L."/>
            <person name="Devos K.M."/>
            <person name="Dvorak J."/>
        </authorList>
    </citation>
    <scope>NUCLEOTIDE SEQUENCE [LARGE SCALE GENOMIC DNA]</scope>
    <source>
        <strain evidence="3">cv. AL8/78</strain>
    </source>
</reference>
<dbReference type="InterPro" id="IPR003165">
    <property type="entry name" value="Piwi"/>
</dbReference>
<keyword evidence="4" id="KW-1185">Reference proteome</keyword>
<feature type="domain" description="Piwi" evidence="2">
    <location>
        <begin position="24"/>
        <end position="81"/>
    </location>
</feature>
<organism evidence="3 4">
    <name type="scientific">Aegilops tauschii subsp. strangulata</name>
    <name type="common">Goatgrass</name>
    <dbReference type="NCBI Taxonomy" id="200361"/>
    <lineage>
        <taxon>Eukaryota</taxon>
        <taxon>Viridiplantae</taxon>
        <taxon>Streptophyta</taxon>
        <taxon>Embryophyta</taxon>
        <taxon>Tracheophyta</taxon>
        <taxon>Spermatophyta</taxon>
        <taxon>Magnoliopsida</taxon>
        <taxon>Liliopsida</taxon>
        <taxon>Poales</taxon>
        <taxon>Poaceae</taxon>
        <taxon>BOP clade</taxon>
        <taxon>Pooideae</taxon>
        <taxon>Triticodae</taxon>
        <taxon>Triticeae</taxon>
        <taxon>Triticinae</taxon>
        <taxon>Aegilops</taxon>
    </lineage>
</organism>
<evidence type="ECO:0000313" key="4">
    <source>
        <dbReference type="Proteomes" id="UP000015105"/>
    </source>
</evidence>
<accession>A0A453BF64</accession>
<dbReference type="Pfam" id="PF02171">
    <property type="entry name" value="Piwi"/>
    <property type="match status" value="1"/>
</dbReference>
<dbReference type="STRING" id="200361.A0A453BF64"/>
<dbReference type="SUPFAM" id="SSF53098">
    <property type="entry name" value="Ribonuclease H-like"/>
    <property type="match status" value="1"/>
</dbReference>